<evidence type="ECO:0000256" key="3">
    <source>
        <dbReference type="ARBA" id="ARBA00022448"/>
    </source>
</evidence>
<evidence type="ECO:0000256" key="6">
    <source>
        <dbReference type="ARBA" id="ARBA00022741"/>
    </source>
</evidence>
<accession>D0IA94</accession>
<evidence type="ECO:0000256" key="9">
    <source>
        <dbReference type="ARBA" id="ARBA00023065"/>
    </source>
</evidence>
<dbReference type="CDD" id="cd03214">
    <property type="entry name" value="ABC_Iron-Siderophores_B12_Hemin"/>
    <property type="match status" value="1"/>
</dbReference>
<dbReference type="PROSITE" id="PS00211">
    <property type="entry name" value="ABC_TRANSPORTER_1"/>
    <property type="match status" value="1"/>
</dbReference>
<organism evidence="12 13">
    <name type="scientific">Grimontia hollisae CIP 101886</name>
    <dbReference type="NCBI Taxonomy" id="675812"/>
    <lineage>
        <taxon>Bacteria</taxon>
        <taxon>Pseudomonadati</taxon>
        <taxon>Pseudomonadota</taxon>
        <taxon>Gammaproteobacteria</taxon>
        <taxon>Vibrionales</taxon>
        <taxon>Vibrionaceae</taxon>
        <taxon>Grimontia</taxon>
    </lineage>
</organism>
<dbReference type="SUPFAM" id="SSF52540">
    <property type="entry name" value="P-loop containing nucleoside triphosphate hydrolases"/>
    <property type="match status" value="1"/>
</dbReference>
<evidence type="ECO:0000256" key="8">
    <source>
        <dbReference type="ARBA" id="ARBA00023004"/>
    </source>
</evidence>
<comment type="similarity">
    <text evidence="2">Belongs to the ABC transporter superfamily.</text>
</comment>
<reference evidence="12 13" key="1">
    <citation type="submission" date="2009-10" db="EMBL/GenBank/DDBJ databases">
        <authorList>
            <consortium name="Los Alamos National Laboratory (LANL)"/>
            <consortium name="National Microbial Pathogen Data Resource (NMPDR)"/>
            <person name="Saunders E.H."/>
            <person name="Munk A.C."/>
            <person name="Tapia R."/>
            <person name="Green L."/>
            <person name="Rogers Y."/>
            <person name="Detter J.C."/>
            <person name="Bruce D."/>
            <person name="Brettin T.S."/>
            <person name="Colwell R.R."/>
            <person name="Huq A."/>
            <person name="Grim C.J."/>
            <person name="Hasan N.A."/>
            <person name="Bartels D."/>
            <person name="Vonstein V."/>
        </authorList>
    </citation>
    <scope>NUCLEOTIDE SEQUENCE [LARGE SCALE GENOMIC DNA]</scope>
    <source>
        <strain evidence="12 13">CIP 101886</strain>
    </source>
</reference>
<dbReference type="InterPro" id="IPR017871">
    <property type="entry name" value="ABC_transporter-like_CS"/>
</dbReference>
<keyword evidence="10" id="KW-0472">Membrane</keyword>
<gene>
    <name evidence="12" type="ORF">VHA_002671</name>
</gene>
<keyword evidence="4" id="KW-1003">Cell membrane</keyword>
<dbReference type="SMART" id="SM00382">
    <property type="entry name" value="AAA"/>
    <property type="match status" value="1"/>
</dbReference>
<name>D0IA94_GRIHO</name>
<dbReference type="PANTHER" id="PTHR42771">
    <property type="entry name" value="IRON(3+)-HYDROXAMATE IMPORT ATP-BINDING PROTEIN FHUC"/>
    <property type="match status" value="1"/>
</dbReference>
<dbReference type="InterPro" id="IPR027417">
    <property type="entry name" value="P-loop_NTPase"/>
</dbReference>
<evidence type="ECO:0000259" key="11">
    <source>
        <dbReference type="PROSITE" id="PS50893"/>
    </source>
</evidence>
<dbReference type="EMBL" id="ADAQ01000013">
    <property type="protein sequence ID" value="EEY70812.1"/>
    <property type="molecule type" value="Genomic_DNA"/>
</dbReference>
<feature type="domain" description="ABC transporter" evidence="11">
    <location>
        <begin position="2"/>
        <end position="238"/>
    </location>
</feature>
<keyword evidence="9" id="KW-0406">Ion transport</keyword>
<evidence type="ECO:0000256" key="10">
    <source>
        <dbReference type="ARBA" id="ARBA00023136"/>
    </source>
</evidence>
<comment type="caution">
    <text evidence="12">The sequence shown here is derived from an EMBL/GenBank/DDBJ whole genome shotgun (WGS) entry which is preliminary data.</text>
</comment>
<evidence type="ECO:0000256" key="1">
    <source>
        <dbReference type="ARBA" id="ARBA00004202"/>
    </source>
</evidence>
<dbReference type="InterPro" id="IPR003593">
    <property type="entry name" value="AAA+_ATPase"/>
</dbReference>
<dbReference type="GeneID" id="58897567"/>
<dbReference type="InterPro" id="IPR051535">
    <property type="entry name" value="Siderophore_ABC-ATPase"/>
</dbReference>
<keyword evidence="6" id="KW-0547">Nucleotide-binding</keyword>
<sequence length="255" mass="28082">MFSLNAVSYSVPEKTILHPVSLTIPAGRITTLLGHNGSGKSTLIKLLSRNILPSSGDIQLAGMPLSAFSSRDYSRRVAYLPQDPPITDSITVYELVRLGRYPWKGALGRYDEHDDDIIAQAMNAVGVSTLADRFVSTLSGGERQRVWVAMLLAQQSECLLLDEPTSALDVAHQYELLSLIRKLNRERNLTVVMVLHDINLAARYSDTLVALHSGKIMAQGDAQSLMSQPILEAIYDIPLGFFPHPENGQPIAYVR</sequence>
<dbReference type="OrthoDB" id="5292475at2"/>
<dbReference type="AlphaFoldDB" id="D0IA94"/>
<dbReference type="PROSITE" id="PS50893">
    <property type="entry name" value="ABC_TRANSPORTER_2"/>
    <property type="match status" value="1"/>
</dbReference>
<dbReference type="GO" id="GO:0006826">
    <property type="term" value="P:iron ion transport"/>
    <property type="evidence" value="ECO:0007669"/>
    <property type="project" value="UniProtKB-KW"/>
</dbReference>
<evidence type="ECO:0000313" key="12">
    <source>
        <dbReference type="EMBL" id="EEY70812.1"/>
    </source>
</evidence>
<evidence type="ECO:0000256" key="5">
    <source>
        <dbReference type="ARBA" id="ARBA00022496"/>
    </source>
</evidence>
<dbReference type="GO" id="GO:0005524">
    <property type="term" value="F:ATP binding"/>
    <property type="evidence" value="ECO:0007669"/>
    <property type="project" value="UniProtKB-KW"/>
</dbReference>
<proteinExistence type="inferred from homology"/>
<dbReference type="FunFam" id="3.40.50.300:FF:000134">
    <property type="entry name" value="Iron-enterobactin ABC transporter ATP-binding protein"/>
    <property type="match status" value="1"/>
</dbReference>
<dbReference type="Gene3D" id="3.40.50.300">
    <property type="entry name" value="P-loop containing nucleotide triphosphate hydrolases"/>
    <property type="match status" value="1"/>
</dbReference>
<evidence type="ECO:0000313" key="13">
    <source>
        <dbReference type="Proteomes" id="UP000003604"/>
    </source>
</evidence>
<dbReference type="RefSeq" id="WP_005505278.1">
    <property type="nucleotide sequence ID" value="NZ_ADAQ01000013.1"/>
</dbReference>
<evidence type="ECO:0000256" key="7">
    <source>
        <dbReference type="ARBA" id="ARBA00022840"/>
    </source>
</evidence>
<dbReference type="GO" id="GO:0016887">
    <property type="term" value="F:ATP hydrolysis activity"/>
    <property type="evidence" value="ECO:0007669"/>
    <property type="project" value="InterPro"/>
</dbReference>
<dbReference type="InterPro" id="IPR003439">
    <property type="entry name" value="ABC_transporter-like_ATP-bd"/>
</dbReference>
<dbReference type="PANTHER" id="PTHR42771:SF2">
    <property type="entry name" value="IRON(3+)-HYDROXAMATE IMPORT ATP-BINDING PROTEIN FHUC"/>
    <property type="match status" value="1"/>
</dbReference>
<dbReference type="eggNOG" id="COG1120">
    <property type="taxonomic scope" value="Bacteria"/>
</dbReference>
<protein>
    <submittedName>
        <fullName evidence="12">Ferric aerobactin ABC transporter ATPase component</fullName>
    </submittedName>
</protein>
<keyword evidence="5" id="KW-0410">Iron transport</keyword>
<keyword evidence="8" id="KW-0408">Iron</keyword>
<dbReference type="Pfam" id="PF00005">
    <property type="entry name" value="ABC_tran"/>
    <property type="match status" value="1"/>
</dbReference>
<keyword evidence="3" id="KW-0813">Transport</keyword>
<comment type="subcellular location">
    <subcellularLocation>
        <location evidence="1">Cell membrane</location>
        <topology evidence="1">Peripheral membrane protein</topology>
    </subcellularLocation>
</comment>
<dbReference type="Proteomes" id="UP000003604">
    <property type="component" value="Unassembled WGS sequence"/>
</dbReference>
<keyword evidence="13" id="KW-1185">Reference proteome</keyword>
<keyword evidence="7" id="KW-0067">ATP-binding</keyword>
<dbReference type="GO" id="GO:0005886">
    <property type="term" value="C:plasma membrane"/>
    <property type="evidence" value="ECO:0007669"/>
    <property type="project" value="UniProtKB-SubCell"/>
</dbReference>
<evidence type="ECO:0000256" key="2">
    <source>
        <dbReference type="ARBA" id="ARBA00005417"/>
    </source>
</evidence>
<evidence type="ECO:0000256" key="4">
    <source>
        <dbReference type="ARBA" id="ARBA00022475"/>
    </source>
</evidence>